<reference evidence="1 2" key="1">
    <citation type="journal article" date="2010" name="Int. J. Syst. Evol. Microbiol.">
        <title>Vagococcus penaei sp. nov., isolated from spoilage microbiota of cooked shrimp (Penaeus vannamei).</title>
        <authorList>
            <person name="Jaffres E."/>
            <person name="Prevost H."/>
            <person name="Rossero A."/>
            <person name="Joffraud J.J."/>
            <person name="Dousset X."/>
        </authorList>
    </citation>
    <scope>NUCLEOTIDE SEQUENCE [LARGE SCALE GENOMIC DNA]</scope>
    <source>
        <strain evidence="1 2">CD276</strain>
    </source>
</reference>
<name>A0A1Q2D8J9_9ENTE</name>
<dbReference type="SUPFAM" id="SSF160800">
    <property type="entry name" value="Lp2179-like"/>
    <property type="match status" value="1"/>
</dbReference>
<dbReference type="Gene3D" id="3.30.1820.10">
    <property type="entry name" value="Lp2179-like"/>
    <property type="match status" value="1"/>
</dbReference>
<dbReference type="Proteomes" id="UP000188246">
    <property type="component" value="Chromosome"/>
</dbReference>
<dbReference type="Pfam" id="PF08866">
    <property type="entry name" value="DUF1831"/>
    <property type="match status" value="1"/>
</dbReference>
<accession>A0A1Q2D8J9</accession>
<keyword evidence="2" id="KW-1185">Reference proteome</keyword>
<evidence type="ECO:0000313" key="1">
    <source>
        <dbReference type="EMBL" id="AQP54702.1"/>
    </source>
</evidence>
<evidence type="ECO:0000313" key="2">
    <source>
        <dbReference type="Proteomes" id="UP000188246"/>
    </source>
</evidence>
<dbReference type="InterPro" id="IPR035942">
    <property type="entry name" value="Lp2179-like_sf"/>
</dbReference>
<organism evidence="1 2">
    <name type="scientific">Vagococcus penaei</name>
    <dbReference type="NCBI Taxonomy" id="633807"/>
    <lineage>
        <taxon>Bacteria</taxon>
        <taxon>Bacillati</taxon>
        <taxon>Bacillota</taxon>
        <taxon>Bacilli</taxon>
        <taxon>Lactobacillales</taxon>
        <taxon>Enterococcaceae</taxon>
        <taxon>Vagococcus</taxon>
    </lineage>
</organism>
<dbReference type="STRING" id="633807.BW732_11105"/>
<dbReference type="RefSeq" id="WP_077276787.1">
    <property type="nucleotide sequence ID" value="NZ_CP019609.1"/>
</dbReference>
<gene>
    <name evidence="1" type="ORF">BW732_11105</name>
</gene>
<sequence length="113" mass="12806">MSFFDKATIEGSQEYYKISTTARPYSFKDYGFKETKAGNFQLVRALDLNPRNTQSPKLKITIAKDLKTLKMSLTTANGLKALNIFKGANQEEKQKQFAYIMADLIEHGCLEKA</sequence>
<dbReference type="OrthoDB" id="2166222at2"/>
<dbReference type="AlphaFoldDB" id="A0A1Q2D8J9"/>
<protein>
    <submittedName>
        <fullName evidence="1">Cysteine desulfurase</fullName>
    </submittedName>
</protein>
<dbReference type="KEGG" id="vpi:BW732_11105"/>
<dbReference type="InterPro" id="IPR014965">
    <property type="entry name" value="Amino_acid_metab_prot_put"/>
</dbReference>
<proteinExistence type="predicted"/>
<dbReference type="EMBL" id="CP019609">
    <property type="protein sequence ID" value="AQP54702.1"/>
    <property type="molecule type" value="Genomic_DNA"/>
</dbReference>